<name>A0ABN7TBA6_OIKDI</name>
<dbReference type="EMBL" id="OU015567">
    <property type="protein sequence ID" value="CAG5113881.1"/>
    <property type="molecule type" value="Genomic_DNA"/>
</dbReference>
<dbReference type="Proteomes" id="UP001158576">
    <property type="component" value="Chromosome 2"/>
</dbReference>
<reference evidence="2 3" key="1">
    <citation type="submission" date="2021-04" db="EMBL/GenBank/DDBJ databases">
        <authorList>
            <person name="Bliznina A."/>
        </authorList>
    </citation>
    <scope>NUCLEOTIDE SEQUENCE [LARGE SCALE GENOMIC DNA]</scope>
</reference>
<evidence type="ECO:0000256" key="1">
    <source>
        <dbReference type="SAM" id="MobiDB-lite"/>
    </source>
</evidence>
<feature type="compositionally biased region" description="Basic and acidic residues" evidence="1">
    <location>
        <begin position="1"/>
        <end position="12"/>
    </location>
</feature>
<keyword evidence="3" id="KW-1185">Reference proteome</keyword>
<accession>A0ABN7TBA6</accession>
<organism evidence="2 3">
    <name type="scientific">Oikopleura dioica</name>
    <name type="common">Tunicate</name>
    <dbReference type="NCBI Taxonomy" id="34765"/>
    <lineage>
        <taxon>Eukaryota</taxon>
        <taxon>Metazoa</taxon>
        <taxon>Chordata</taxon>
        <taxon>Tunicata</taxon>
        <taxon>Appendicularia</taxon>
        <taxon>Copelata</taxon>
        <taxon>Oikopleuridae</taxon>
        <taxon>Oikopleura</taxon>
    </lineage>
</organism>
<evidence type="ECO:0000313" key="2">
    <source>
        <dbReference type="EMBL" id="CAG5113881.1"/>
    </source>
</evidence>
<gene>
    <name evidence="2" type="ORF">OKIOD_LOCUS16736</name>
</gene>
<sequence length="373" mass="42759">MSRKNSYEEKSERRNRRASGSKVEKRGPPPLPERTPASYFLDGTKVVHTPSRRYSARDEPNYLEPDSLDESFAAANILERSAASAESLADATFVVQEERSPSHMLNLPHVGYKKPLRRESRRGRRFGDEDENPNFLDRTRSTMADASMLGMTSINASSNGYSGVDEEEESGDDFVPLEDWEYEALDEAAKQVYRRKYFAFMHRSVASSLPLSEQGKRNADFATIFYGPRAKKAGDSEKEVARYRSLTSGRTGPFHFRPVSNRFCRTTHGYLMVPDNLEQMYPDPLERAFALAEEIYKNKNDEMGAMLAEINCGAYGVIIETPTWVVPVKDIEAGLADIKNTPRQNQYEHYDERPSYDQLRRCRRRIAFDDWRQ</sequence>
<evidence type="ECO:0000313" key="3">
    <source>
        <dbReference type="Proteomes" id="UP001158576"/>
    </source>
</evidence>
<feature type="region of interest" description="Disordered" evidence="1">
    <location>
        <begin position="116"/>
        <end position="136"/>
    </location>
</feature>
<proteinExistence type="predicted"/>
<protein>
    <submittedName>
        <fullName evidence="2">Oidioi.mRNA.OKI2018_I69.chr2.g7971.t1.cds</fullName>
    </submittedName>
</protein>
<feature type="region of interest" description="Disordered" evidence="1">
    <location>
        <begin position="1"/>
        <end position="44"/>
    </location>
</feature>